<proteinExistence type="predicted"/>
<organism evidence="2 3">
    <name type="scientific">Rhodococcus gordoniae</name>
    <dbReference type="NCBI Taxonomy" id="223392"/>
    <lineage>
        <taxon>Bacteria</taxon>
        <taxon>Bacillati</taxon>
        <taxon>Actinomycetota</taxon>
        <taxon>Actinomycetes</taxon>
        <taxon>Mycobacteriales</taxon>
        <taxon>Nocardiaceae</taxon>
        <taxon>Rhodococcus</taxon>
    </lineage>
</organism>
<gene>
    <name evidence="2" type="ORF">NCTC13296_01841</name>
</gene>
<dbReference type="RefSeq" id="WP_016932571.1">
    <property type="nucleotide sequence ID" value="NZ_CP101467.1"/>
</dbReference>
<keyword evidence="1" id="KW-0812">Transmembrane</keyword>
<dbReference type="OrthoDB" id="4475417at2"/>
<evidence type="ECO:0000256" key="1">
    <source>
        <dbReference type="SAM" id="Phobius"/>
    </source>
</evidence>
<sequence length="148" mass="16011">MSENVESHFSWTSRRVVLPHCPEDRKKAGSSGLVMDCRPIPERPDVRLLVYHDDTDDSDYDAVAIGKTDGANDIPVLTTSEECLLVAAARSRTDPAIVLAAPPGDDRGRRIREVTGQILRGGPLLCLLVCTGALSVLVPVHSSVPDDR</sequence>
<protein>
    <submittedName>
        <fullName evidence="2">Uncharacterized protein</fullName>
    </submittedName>
</protein>
<dbReference type="EMBL" id="UGVI01000001">
    <property type="protein sequence ID" value="SUE14988.1"/>
    <property type="molecule type" value="Genomic_DNA"/>
</dbReference>
<keyword evidence="1" id="KW-1133">Transmembrane helix</keyword>
<feature type="transmembrane region" description="Helical" evidence="1">
    <location>
        <begin position="118"/>
        <end position="138"/>
    </location>
</feature>
<keyword evidence="1" id="KW-0472">Membrane</keyword>
<evidence type="ECO:0000313" key="3">
    <source>
        <dbReference type="Proteomes" id="UP000254569"/>
    </source>
</evidence>
<name>A0A379M099_9NOCA</name>
<keyword evidence="3" id="KW-1185">Reference proteome</keyword>
<accession>A0A379M099</accession>
<reference evidence="2 3" key="1">
    <citation type="submission" date="2018-06" db="EMBL/GenBank/DDBJ databases">
        <authorList>
            <consortium name="Pathogen Informatics"/>
            <person name="Doyle S."/>
        </authorList>
    </citation>
    <scope>NUCLEOTIDE SEQUENCE [LARGE SCALE GENOMIC DNA]</scope>
    <source>
        <strain evidence="2 3">NCTC13296</strain>
    </source>
</reference>
<dbReference type="Proteomes" id="UP000254569">
    <property type="component" value="Unassembled WGS sequence"/>
</dbReference>
<evidence type="ECO:0000313" key="2">
    <source>
        <dbReference type="EMBL" id="SUE14988.1"/>
    </source>
</evidence>
<dbReference type="AlphaFoldDB" id="A0A379M099"/>